<feature type="region of interest" description="Disordered" evidence="1">
    <location>
        <begin position="49"/>
        <end position="108"/>
    </location>
</feature>
<dbReference type="KEGG" id="ccos:Pan44_31740"/>
<protein>
    <submittedName>
        <fullName evidence="2">Uncharacterized protein</fullName>
    </submittedName>
</protein>
<evidence type="ECO:0000256" key="1">
    <source>
        <dbReference type="SAM" id="MobiDB-lite"/>
    </source>
</evidence>
<keyword evidence="3" id="KW-1185">Reference proteome</keyword>
<organism evidence="2 3">
    <name type="scientific">Caulifigura coniformis</name>
    <dbReference type="NCBI Taxonomy" id="2527983"/>
    <lineage>
        <taxon>Bacteria</taxon>
        <taxon>Pseudomonadati</taxon>
        <taxon>Planctomycetota</taxon>
        <taxon>Planctomycetia</taxon>
        <taxon>Planctomycetales</taxon>
        <taxon>Planctomycetaceae</taxon>
        <taxon>Caulifigura</taxon>
    </lineage>
</organism>
<dbReference type="Proteomes" id="UP000315700">
    <property type="component" value="Chromosome"/>
</dbReference>
<name>A0A517SG74_9PLAN</name>
<reference evidence="2 3" key="1">
    <citation type="submission" date="2019-02" db="EMBL/GenBank/DDBJ databases">
        <title>Deep-cultivation of Planctomycetes and their phenomic and genomic characterization uncovers novel biology.</title>
        <authorList>
            <person name="Wiegand S."/>
            <person name="Jogler M."/>
            <person name="Boedeker C."/>
            <person name="Pinto D."/>
            <person name="Vollmers J."/>
            <person name="Rivas-Marin E."/>
            <person name="Kohn T."/>
            <person name="Peeters S.H."/>
            <person name="Heuer A."/>
            <person name="Rast P."/>
            <person name="Oberbeckmann S."/>
            <person name="Bunk B."/>
            <person name="Jeske O."/>
            <person name="Meyerdierks A."/>
            <person name="Storesund J.E."/>
            <person name="Kallscheuer N."/>
            <person name="Luecker S."/>
            <person name="Lage O.M."/>
            <person name="Pohl T."/>
            <person name="Merkel B.J."/>
            <person name="Hornburger P."/>
            <person name="Mueller R.-W."/>
            <person name="Bruemmer F."/>
            <person name="Labrenz M."/>
            <person name="Spormann A.M."/>
            <person name="Op den Camp H."/>
            <person name="Overmann J."/>
            <person name="Amann R."/>
            <person name="Jetten M.S.M."/>
            <person name="Mascher T."/>
            <person name="Medema M.H."/>
            <person name="Devos D.P."/>
            <person name="Kaster A.-K."/>
            <person name="Ovreas L."/>
            <person name="Rohde M."/>
            <person name="Galperin M.Y."/>
            <person name="Jogler C."/>
        </authorList>
    </citation>
    <scope>NUCLEOTIDE SEQUENCE [LARGE SCALE GENOMIC DNA]</scope>
    <source>
        <strain evidence="2 3">Pan44</strain>
    </source>
</reference>
<feature type="compositionally biased region" description="Basic and acidic residues" evidence="1">
    <location>
        <begin position="64"/>
        <end position="100"/>
    </location>
</feature>
<sequence length="108" mass="12793">MKRASDKTGESRQSIEVLQQRYQSLDRRRIQAETNLENARKELERLQREAREKYGTDDIAQLRSKLEQMKSDNEDKRRSYQSDLDRIESELTDIETRYERAGSPGEPS</sequence>
<proteinExistence type="predicted"/>
<accession>A0A517SG74</accession>
<dbReference type="InParanoid" id="A0A517SG74"/>
<dbReference type="AlphaFoldDB" id="A0A517SG74"/>
<dbReference type="OrthoDB" id="9881225at2"/>
<dbReference type="EMBL" id="CP036271">
    <property type="protein sequence ID" value="QDT55132.1"/>
    <property type="molecule type" value="Genomic_DNA"/>
</dbReference>
<evidence type="ECO:0000313" key="2">
    <source>
        <dbReference type="EMBL" id="QDT55132.1"/>
    </source>
</evidence>
<dbReference type="RefSeq" id="WP_145030919.1">
    <property type="nucleotide sequence ID" value="NZ_CP036271.1"/>
</dbReference>
<gene>
    <name evidence="2" type="ORF">Pan44_31740</name>
</gene>
<evidence type="ECO:0000313" key="3">
    <source>
        <dbReference type="Proteomes" id="UP000315700"/>
    </source>
</evidence>